<dbReference type="InterPro" id="IPR036942">
    <property type="entry name" value="Beta-barrel_TonB_sf"/>
</dbReference>
<dbReference type="SUPFAM" id="SSF56935">
    <property type="entry name" value="Porins"/>
    <property type="match status" value="1"/>
</dbReference>
<dbReference type="AlphaFoldDB" id="A0A4R6QCX9"/>
<gene>
    <name evidence="4" type="ORF">BC748_1117</name>
</gene>
<keyword evidence="4" id="KW-0121">Carboxypeptidase</keyword>
<reference evidence="4 5" key="1">
    <citation type="submission" date="2019-03" db="EMBL/GenBank/DDBJ databases">
        <title>Genomic Encyclopedia of Archaeal and Bacterial Type Strains, Phase II (KMG-II): from individual species to whole genera.</title>
        <authorList>
            <person name="Goeker M."/>
        </authorList>
    </citation>
    <scope>NUCLEOTIDE SEQUENCE [LARGE SCALE GENOMIC DNA]</scope>
    <source>
        <strain evidence="4 5">DSM 25687</strain>
    </source>
</reference>
<dbReference type="Gene3D" id="2.60.40.1120">
    <property type="entry name" value="Carboxypeptidase-like, regulatory domain"/>
    <property type="match status" value="1"/>
</dbReference>
<comment type="caution">
    <text evidence="4">The sequence shown here is derived from an EMBL/GenBank/DDBJ whole genome shotgun (WGS) entry which is preliminary data.</text>
</comment>
<name>A0A4R6QCX9_9FLAO</name>
<comment type="subcellular location">
    <subcellularLocation>
        <location evidence="1">Cell outer membrane</location>
    </subcellularLocation>
</comment>
<evidence type="ECO:0000313" key="5">
    <source>
        <dbReference type="Proteomes" id="UP000295260"/>
    </source>
</evidence>
<sequence>MPKVYNIIKRCTFVAVMFLLTYQKKKINIILFMKKLVISTLFVLQIVFVFAQSTGFSGKVIDSKTQKPLQNVVASIQNTSITSLSDATGAFIFNDLTPGSQMVLFRSNGYKDQLLVIEVQEGKVLDLGVIVLEVDLTIEQQINLITILENDLGDDNSGSENTAGLLQASRDAYQQTAAFNWGQARFRIRGLDNEYGNTMLNGVSMNKLLDNRPQWGNWGGLNDATRNQEFTMGSAPSDYTFGGILGTQEINTRASGYRKGTRISFAGTNTNYNWRAMATHASGMDKDGWAYMISASRRWAEEAYFEGTDYSANSFFASVEKKINEKHSINFTSIYAQNRRGRNSSNTDEINSIAGINYNSFWGWQDGKKRNSRDREVEEPIFMLTHYWKLSDKTRLTTNLMHQTGSIGNTRIDFLNAPDPNPTYYRNLPSYFTSLYENEPSLVPISAYQPGGLGGVPNPDLLGAISAPFLTNRQIDWAAMYKANTSLVGYDAQGNEIRTAATSKYILYQDRTDDKLYTANTILSSNLSDNIIMNAGASYSRLKSENFQYLTDLLGGTSFLDVDPFQTGSASQPDLNSQNREVKEGDRFGYNYNLFAEHIDVFTQFKFTYKKIDFYLAQSFNRKTYQREGLYQNGIYATTSLGRSEKIDFDNFGFKGGMTYKISGKHFLTFNSLYMSKAPSMRNVFFNARLSNTPVRNIDSETVSNLDLSYVIKTPSFKARLTGFYANIKDATETSFFFAEGAFEDSDGDGGDAFVAEIVTGLDKLNIGAELGLEYQITSTIKATAALSYGEYIYNSNPNVFLNDDTRAANGLSTIVNLGESKLKNYKQPGMPQQAYGFGLEYRDPKFWWVGANINHLSETYLDVSSVLRTQSFVRNPASVLGSPFPEITQERVDAILKQEKFDPYTLLNLTGGKSWRVPGKSPVTIGIFATINNLLDVRYKTGGFEQARNANFRELNQDLASGTPAFAPRYFYGFGRTYFFNFYINL</sequence>
<keyword evidence="2" id="KW-0472">Membrane</keyword>
<organism evidence="4 5">
    <name type="scientific">Flavobacterium dankookense</name>
    <dbReference type="NCBI Taxonomy" id="706186"/>
    <lineage>
        <taxon>Bacteria</taxon>
        <taxon>Pseudomonadati</taxon>
        <taxon>Bacteroidota</taxon>
        <taxon>Flavobacteriia</taxon>
        <taxon>Flavobacteriales</taxon>
        <taxon>Flavobacteriaceae</taxon>
        <taxon>Flavobacterium</taxon>
    </lineage>
</organism>
<evidence type="ECO:0000256" key="2">
    <source>
        <dbReference type="ARBA" id="ARBA00023136"/>
    </source>
</evidence>
<evidence type="ECO:0000256" key="3">
    <source>
        <dbReference type="ARBA" id="ARBA00023237"/>
    </source>
</evidence>
<dbReference type="InterPro" id="IPR013784">
    <property type="entry name" value="Carb-bd-like_fold"/>
</dbReference>
<protein>
    <submittedName>
        <fullName evidence="4">Carboxypeptidase-like protein</fullName>
    </submittedName>
</protein>
<dbReference type="GO" id="GO:0004180">
    <property type="term" value="F:carboxypeptidase activity"/>
    <property type="evidence" value="ECO:0007669"/>
    <property type="project" value="UniProtKB-KW"/>
</dbReference>
<dbReference type="Gene3D" id="2.40.170.20">
    <property type="entry name" value="TonB-dependent receptor, beta-barrel domain"/>
    <property type="match status" value="1"/>
</dbReference>
<keyword evidence="4" id="KW-0645">Protease</keyword>
<proteinExistence type="predicted"/>
<keyword evidence="3" id="KW-0998">Cell outer membrane</keyword>
<dbReference type="SUPFAM" id="SSF49452">
    <property type="entry name" value="Starch-binding domain-like"/>
    <property type="match status" value="1"/>
</dbReference>
<evidence type="ECO:0000256" key="1">
    <source>
        <dbReference type="ARBA" id="ARBA00004442"/>
    </source>
</evidence>
<dbReference type="GO" id="GO:0030246">
    <property type="term" value="F:carbohydrate binding"/>
    <property type="evidence" value="ECO:0007669"/>
    <property type="project" value="InterPro"/>
</dbReference>
<keyword evidence="4" id="KW-0378">Hydrolase</keyword>
<keyword evidence="5" id="KW-1185">Reference proteome</keyword>
<dbReference type="GO" id="GO:0009279">
    <property type="term" value="C:cell outer membrane"/>
    <property type="evidence" value="ECO:0007669"/>
    <property type="project" value="UniProtKB-SubCell"/>
</dbReference>
<dbReference type="EMBL" id="SNXR01000012">
    <property type="protein sequence ID" value="TDP60140.1"/>
    <property type="molecule type" value="Genomic_DNA"/>
</dbReference>
<dbReference type="Proteomes" id="UP000295260">
    <property type="component" value="Unassembled WGS sequence"/>
</dbReference>
<accession>A0A4R6QCX9</accession>
<dbReference type="Pfam" id="PF13715">
    <property type="entry name" value="CarbopepD_reg_2"/>
    <property type="match status" value="1"/>
</dbReference>
<evidence type="ECO:0000313" key="4">
    <source>
        <dbReference type="EMBL" id="TDP60140.1"/>
    </source>
</evidence>